<protein>
    <submittedName>
        <fullName evidence="4">Nose resistant to fluoxetine protein 6</fullName>
    </submittedName>
</protein>
<evidence type="ECO:0000256" key="1">
    <source>
        <dbReference type="SAM" id="Phobius"/>
    </source>
</evidence>
<feature type="chain" id="PRO_5002077512" evidence="2">
    <location>
        <begin position="24"/>
        <end position="672"/>
    </location>
</feature>
<evidence type="ECO:0000313" key="5">
    <source>
        <dbReference type="Proteomes" id="UP000031036"/>
    </source>
</evidence>
<dbReference type="OMA" id="VICICAS"/>
<organism evidence="4 5">
    <name type="scientific">Toxocara canis</name>
    <name type="common">Canine roundworm</name>
    <dbReference type="NCBI Taxonomy" id="6265"/>
    <lineage>
        <taxon>Eukaryota</taxon>
        <taxon>Metazoa</taxon>
        <taxon>Ecdysozoa</taxon>
        <taxon>Nematoda</taxon>
        <taxon>Chromadorea</taxon>
        <taxon>Rhabditida</taxon>
        <taxon>Spirurina</taxon>
        <taxon>Ascaridomorpha</taxon>
        <taxon>Ascaridoidea</taxon>
        <taxon>Toxocaridae</taxon>
        <taxon>Toxocara</taxon>
    </lineage>
</organism>
<feature type="transmembrane region" description="Helical" evidence="1">
    <location>
        <begin position="424"/>
        <end position="442"/>
    </location>
</feature>
<dbReference type="Proteomes" id="UP000031036">
    <property type="component" value="Unassembled WGS sequence"/>
</dbReference>
<gene>
    <name evidence="4" type="primary">nrf-6</name>
    <name evidence="4" type="ORF">Tcan_10851</name>
</gene>
<reference evidence="4 5" key="1">
    <citation type="submission" date="2014-11" db="EMBL/GenBank/DDBJ databases">
        <title>Genetic blueprint of the zoonotic pathogen Toxocara canis.</title>
        <authorList>
            <person name="Zhu X.-Q."/>
            <person name="Korhonen P.K."/>
            <person name="Cai H."/>
            <person name="Young N.D."/>
            <person name="Nejsum P."/>
            <person name="von Samson-Himmelstjerna G."/>
            <person name="Boag P.R."/>
            <person name="Tan P."/>
            <person name="Li Q."/>
            <person name="Min J."/>
            <person name="Yang Y."/>
            <person name="Wang X."/>
            <person name="Fang X."/>
            <person name="Hall R.S."/>
            <person name="Hofmann A."/>
            <person name="Sternberg P.W."/>
            <person name="Jex A.R."/>
            <person name="Gasser R.B."/>
        </authorList>
    </citation>
    <scope>NUCLEOTIDE SEQUENCE [LARGE SCALE GENOMIC DNA]</scope>
    <source>
        <strain evidence="4">PN_DK_2014</strain>
    </source>
</reference>
<feature type="transmembrane region" description="Helical" evidence="1">
    <location>
        <begin position="481"/>
        <end position="497"/>
    </location>
</feature>
<sequence>MNGYKILLIFFLFFWISESIVTGIELVTFSPETVFNFIRIAAQRNVSDHCRHSLLRVEPFLFAHDTLSLQRDYFIASYATGDPKGYLSRDRNRWHYRFMKCIQAAGESYSVASEHPLIFCSGQSDHSTTNTSVQGICLPDPCHIDRHQLLSLWSEQTNGLKNETFEEAQCTRSRYEKQWFEMVGPVIEFSSNKVLMWIVACATVYHFQRGEEVSSLAMRLFLAFSAKKNFEAIITLPNDPYATITCIFGLRFVATVWVIVGHSSIFIQDFLSNPDVYTQQLGDSFLGQIITNCMLSVDIFFVLSATLISFHWFRNIYRSRSKPQLFSFTYWLRFYRHRVLRLWPAYLYVLLVIIYRFSRSHIHPMWAPNDQGAMCRQNWWKNVLFINSLTDNLCMPWTWYIGTEFILFLLTPIFLLAFKRSCALGLLLSVICICASSALHIIESIEYNFPPTQMLWVQPAIFNQDFMQHHLLLYIKPQYRIGPYIIGLIAGYLISSYKLDGSVKNTTKFISIGWMVASIFAISSLFGLYPALQGWDWPVYHLIYGATHRILWALAIAWLIYACHNGYGGPLNNLLSLRIFSALAAASYSTYLVHLVLVMASFMKAPFPIVYNGPMTLVRFCAMQIPSAYFIGAITMFIVELPANNIERILLQRPTVSKRINRSDIKQKLVEN</sequence>
<dbReference type="PANTHER" id="PTHR11161">
    <property type="entry name" value="O-ACYLTRANSFERASE"/>
    <property type="match status" value="1"/>
</dbReference>
<accession>A0A0B2UQY2</accession>
<keyword evidence="1" id="KW-0472">Membrane</keyword>
<keyword evidence="1" id="KW-1133">Transmembrane helix</keyword>
<feature type="transmembrane region" description="Helical" evidence="1">
    <location>
        <begin position="294"/>
        <end position="313"/>
    </location>
</feature>
<evidence type="ECO:0000256" key="2">
    <source>
        <dbReference type="SAM" id="SignalP"/>
    </source>
</evidence>
<dbReference type="InterPro" id="IPR052728">
    <property type="entry name" value="O2_lipid_transport_reg"/>
</dbReference>
<proteinExistence type="predicted"/>
<keyword evidence="1" id="KW-0812">Transmembrane</keyword>
<feature type="transmembrane region" description="Helical" evidence="1">
    <location>
        <begin position="509"/>
        <end position="529"/>
    </location>
</feature>
<dbReference type="PANTHER" id="PTHR11161:SF70">
    <property type="entry name" value="ACYLTRANSFERASE 3 DOMAIN-CONTAINING PROTEIN"/>
    <property type="match status" value="1"/>
</dbReference>
<dbReference type="Pfam" id="PF01757">
    <property type="entry name" value="Acyl_transf_3"/>
    <property type="match status" value="1"/>
</dbReference>
<feature type="transmembrane region" description="Helical" evidence="1">
    <location>
        <begin position="549"/>
        <end position="567"/>
    </location>
</feature>
<dbReference type="EMBL" id="JPKZ01003116">
    <property type="protein sequence ID" value="KHN73406.1"/>
    <property type="molecule type" value="Genomic_DNA"/>
</dbReference>
<comment type="caution">
    <text evidence="4">The sequence shown here is derived from an EMBL/GenBank/DDBJ whole genome shotgun (WGS) entry which is preliminary data.</text>
</comment>
<dbReference type="OrthoDB" id="207378at2759"/>
<keyword evidence="2" id="KW-0732">Signal</keyword>
<evidence type="ECO:0000313" key="4">
    <source>
        <dbReference type="EMBL" id="KHN73406.1"/>
    </source>
</evidence>
<feature type="transmembrane region" description="Helical" evidence="1">
    <location>
        <begin position="623"/>
        <end position="643"/>
    </location>
</feature>
<evidence type="ECO:0000259" key="3">
    <source>
        <dbReference type="Pfam" id="PF01757"/>
    </source>
</evidence>
<keyword evidence="5" id="KW-1185">Reference proteome</keyword>
<dbReference type="InterPro" id="IPR002656">
    <property type="entry name" value="Acyl_transf_3_dom"/>
</dbReference>
<name>A0A0B2UQY2_TOXCA</name>
<feature type="transmembrane region" description="Helical" evidence="1">
    <location>
        <begin position="339"/>
        <end position="358"/>
    </location>
</feature>
<feature type="transmembrane region" description="Helical" evidence="1">
    <location>
        <begin position="397"/>
        <end position="417"/>
    </location>
</feature>
<feature type="domain" description="Acyltransferase 3" evidence="3">
    <location>
        <begin position="249"/>
        <end position="623"/>
    </location>
</feature>
<feature type="signal peptide" evidence="2">
    <location>
        <begin position="1"/>
        <end position="23"/>
    </location>
</feature>
<feature type="transmembrane region" description="Helical" evidence="1">
    <location>
        <begin position="579"/>
        <end position="603"/>
    </location>
</feature>
<dbReference type="GO" id="GO:0016747">
    <property type="term" value="F:acyltransferase activity, transferring groups other than amino-acyl groups"/>
    <property type="evidence" value="ECO:0007669"/>
    <property type="project" value="InterPro"/>
</dbReference>
<dbReference type="AlphaFoldDB" id="A0A0B2UQY2"/>